<sequence length="290" mass="31780">MRSLDPDVLRTFMVVAEAPSFADAGNRLNKTQSTVSVQMRRLEEILGVELFAKQGRKNVLTSAGKELLDYAVRIVRLNDEAVGRFRRPAISGRIRIGTPDDYAEAYLPEIFGRFARTHPTVEVSLECQSSERLTQLMDAGELDLAIITMTGPTNRARVVHREQLQWVAGDCCEAETQSPLPLAVWQPGCIWRTLTMQALDTAGIPYRIAYSGTNAMALAMAVRQGLAVAAMPMRMAQNGFRQLGCGSGLPVLSSFDIGVMRSDQDNPIVDAFYDHVVASFDELEAAAVAA</sequence>
<dbReference type="Gene3D" id="3.40.190.10">
    <property type="entry name" value="Periplasmic binding protein-like II"/>
    <property type="match status" value="2"/>
</dbReference>
<gene>
    <name evidence="6" type="ORF">J2S73_003009</name>
</gene>
<name>A0AAE3VRA1_9HYPH</name>
<dbReference type="AlphaFoldDB" id="A0AAE3VRA1"/>
<evidence type="ECO:0000313" key="6">
    <source>
        <dbReference type="EMBL" id="MDQ0316533.1"/>
    </source>
</evidence>
<dbReference type="Pfam" id="PF00126">
    <property type="entry name" value="HTH_1"/>
    <property type="match status" value="1"/>
</dbReference>
<reference evidence="6" key="1">
    <citation type="submission" date="2023-07" db="EMBL/GenBank/DDBJ databases">
        <title>Genomic Encyclopedia of Type Strains, Phase IV (KMG-IV): sequencing the most valuable type-strain genomes for metagenomic binning, comparative biology and taxonomic classification.</title>
        <authorList>
            <person name="Goeker M."/>
        </authorList>
    </citation>
    <scope>NUCLEOTIDE SEQUENCE</scope>
    <source>
        <strain evidence="6">DSM 21202</strain>
    </source>
</reference>
<evidence type="ECO:0000313" key="7">
    <source>
        <dbReference type="Proteomes" id="UP001229244"/>
    </source>
</evidence>
<dbReference type="SUPFAM" id="SSF46785">
    <property type="entry name" value="Winged helix' DNA-binding domain"/>
    <property type="match status" value="1"/>
</dbReference>
<dbReference type="Proteomes" id="UP001229244">
    <property type="component" value="Unassembled WGS sequence"/>
</dbReference>
<dbReference type="PANTHER" id="PTHR30579:SF7">
    <property type="entry name" value="HTH-TYPE TRANSCRIPTIONAL REGULATOR LRHA-RELATED"/>
    <property type="match status" value="1"/>
</dbReference>
<organism evidence="6 7">
    <name type="scientific">Amorphus orientalis</name>
    <dbReference type="NCBI Taxonomy" id="649198"/>
    <lineage>
        <taxon>Bacteria</taxon>
        <taxon>Pseudomonadati</taxon>
        <taxon>Pseudomonadota</taxon>
        <taxon>Alphaproteobacteria</taxon>
        <taxon>Hyphomicrobiales</taxon>
        <taxon>Amorphaceae</taxon>
        <taxon>Amorphus</taxon>
    </lineage>
</organism>
<evidence type="ECO:0000259" key="5">
    <source>
        <dbReference type="PROSITE" id="PS50931"/>
    </source>
</evidence>
<dbReference type="InterPro" id="IPR050176">
    <property type="entry name" value="LTTR"/>
</dbReference>
<dbReference type="InterPro" id="IPR000847">
    <property type="entry name" value="LysR_HTH_N"/>
</dbReference>
<protein>
    <submittedName>
        <fullName evidence="6">DNA-binding transcriptional LysR family regulator</fullName>
    </submittedName>
</protein>
<evidence type="ECO:0000256" key="2">
    <source>
        <dbReference type="ARBA" id="ARBA00023015"/>
    </source>
</evidence>
<keyword evidence="4" id="KW-0804">Transcription</keyword>
<keyword evidence="7" id="KW-1185">Reference proteome</keyword>
<evidence type="ECO:0000256" key="4">
    <source>
        <dbReference type="ARBA" id="ARBA00023163"/>
    </source>
</evidence>
<accession>A0AAE3VRA1</accession>
<dbReference type="InterPro" id="IPR036388">
    <property type="entry name" value="WH-like_DNA-bd_sf"/>
</dbReference>
<feature type="domain" description="HTH lysR-type" evidence="5">
    <location>
        <begin position="4"/>
        <end position="61"/>
    </location>
</feature>
<dbReference type="EMBL" id="JAUSUL010000003">
    <property type="protein sequence ID" value="MDQ0316533.1"/>
    <property type="molecule type" value="Genomic_DNA"/>
</dbReference>
<dbReference type="Pfam" id="PF03466">
    <property type="entry name" value="LysR_substrate"/>
    <property type="match status" value="1"/>
</dbReference>
<dbReference type="GO" id="GO:0003677">
    <property type="term" value="F:DNA binding"/>
    <property type="evidence" value="ECO:0007669"/>
    <property type="project" value="UniProtKB-KW"/>
</dbReference>
<evidence type="ECO:0000256" key="3">
    <source>
        <dbReference type="ARBA" id="ARBA00023125"/>
    </source>
</evidence>
<comment type="similarity">
    <text evidence="1">Belongs to the LysR transcriptional regulatory family.</text>
</comment>
<proteinExistence type="inferred from homology"/>
<dbReference type="Gene3D" id="1.10.10.10">
    <property type="entry name" value="Winged helix-like DNA-binding domain superfamily/Winged helix DNA-binding domain"/>
    <property type="match status" value="1"/>
</dbReference>
<keyword evidence="2" id="KW-0805">Transcription regulation</keyword>
<comment type="caution">
    <text evidence="6">The sequence shown here is derived from an EMBL/GenBank/DDBJ whole genome shotgun (WGS) entry which is preliminary data.</text>
</comment>
<dbReference type="GO" id="GO:0003700">
    <property type="term" value="F:DNA-binding transcription factor activity"/>
    <property type="evidence" value="ECO:0007669"/>
    <property type="project" value="InterPro"/>
</dbReference>
<evidence type="ECO:0000256" key="1">
    <source>
        <dbReference type="ARBA" id="ARBA00009437"/>
    </source>
</evidence>
<dbReference type="RefSeq" id="WP_306886420.1">
    <property type="nucleotide sequence ID" value="NZ_JAUSUL010000003.1"/>
</dbReference>
<dbReference type="InterPro" id="IPR036390">
    <property type="entry name" value="WH_DNA-bd_sf"/>
</dbReference>
<dbReference type="InterPro" id="IPR005119">
    <property type="entry name" value="LysR_subst-bd"/>
</dbReference>
<dbReference type="PROSITE" id="PS50931">
    <property type="entry name" value="HTH_LYSR"/>
    <property type="match status" value="1"/>
</dbReference>
<keyword evidence="3 6" id="KW-0238">DNA-binding</keyword>
<dbReference type="PANTHER" id="PTHR30579">
    <property type="entry name" value="TRANSCRIPTIONAL REGULATOR"/>
    <property type="match status" value="1"/>
</dbReference>
<dbReference type="SUPFAM" id="SSF53850">
    <property type="entry name" value="Periplasmic binding protein-like II"/>
    <property type="match status" value="1"/>
</dbReference>
<dbReference type="PRINTS" id="PR00039">
    <property type="entry name" value="HTHLYSR"/>
</dbReference>